<evidence type="ECO:0000256" key="5">
    <source>
        <dbReference type="ARBA" id="ARBA00022989"/>
    </source>
</evidence>
<dbReference type="SUPFAM" id="SSF52540">
    <property type="entry name" value="P-loop containing nucleoside triphosphate hydrolases"/>
    <property type="match status" value="1"/>
</dbReference>
<dbReference type="GO" id="GO:0034040">
    <property type="term" value="F:ATPase-coupled lipid transmembrane transporter activity"/>
    <property type="evidence" value="ECO:0007669"/>
    <property type="project" value="TreeGrafter"/>
</dbReference>
<feature type="domain" description="ABC transporter" evidence="8">
    <location>
        <begin position="345"/>
        <end position="584"/>
    </location>
</feature>
<dbReference type="SUPFAM" id="SSF90123">
    <property type="entry name" value="ABC transporter transmembrane region"/>
    <property type="match status" value="1"/>
</dbReference>
<keyword evidence="6 7" id="KW-0472">Membrane</keyword>
<dbReference type="GO" id="GO:0005524">
    <property type="term" value="F:ATP binding"/>
    <property type="evidence" value="ECO:0007669"/>
    <property type="project" value="UniProtKB-KW"/>
</dbReference>
<dbReference type="SMART" id="SM00382">
    <property type="entry name" value="AAA"/>
    <property type="match status" value="1"/>
</dbReference>
<dbReference type="Gene3D" id="3.40.50.300">
    <property type="entry name" value="P-loop containing nucleotide triphosphate hydrolases"/>
    <property type="match status" value="1"/>
</dbReference>
<dbReference type="EMBL" id="STGY01000007">
    <property type="protein sequence ID" value="THV43099.1"/>
    <property type="molecule type" value="Genomic_DNA"/>
</dbReference>
<dbReference type="OrthoDB" id="9806127at2"/>
<dbReference type="AlphaFoldDB" id="A0A4S8QNT2"/>
<dbReference type="GO" id="GO:0005886">
    <property type="term" value="C:plasma membrane"/>
    <property type="evidence" value="ECO:0007669"/>
    <property type="project" value="UniProtKB-SubCell"/>
</dbReference>
<evidence type="ECO:0000256" key="6">
    <source>
        <dbReference type="ARBA" id="ARBA00023136"/>
    </source>
</evidence>
<evidence type="ECO:0000256" key="7">
    <source>
        <dbReference type="SAM" id="Phobius"/>
    </source>
</evidence>
<evidence type="ECO:0000256" key="3">
    <source>
        <dbReference type="ARBA" id="ARBA00022741"/>
    </source>
</evidence>
<proteinExistence type="predicted"/>
<keyword evidence="5 7" id="KW-1133">Transmembrane helix</keyword>
<protein>
    <submittedName>
        <fullName evidence="9">ABC transporter ATP-binding protein</fullName>
    </submittedName>
</protein>
<comment type="subcellular location">
    <subcellularLocation>
        <location evidence="1">Cell membrane</location>
        <topology evidence="1">Multi-pass membrane protein</topology>
    </subcellularLocation>
</comment>
<keyword evidence="10" id="KW-1185">Reference proteome</keyword>
<evidence type="ECO:0000256" key="4">
    <source>
        <dbReference type="ARBA" id="ARBA00022840"/>
    </source>
</evidence>
<feature type="transmembrane region" description="Helical" evidence="7">
    <location>
        <begin position="62"/>
        <end position="86"/>
    </location>
</feature>
<dbReference type="PROSITE" id="PS50893">
    <property type="entry name" value="ABC_TRANSPORTER_2"/>
    <property type="match status" value="1"/>
</dbReference>
<dbReference type="Gene3D" id="1.20.1560.10">
    <property type="entry name" value="ABC transporter type 1, transmembrane domain"/>
    <property type="match status" value="1"/>
</dbReference>
<dbReference type="Pfam" id="PF00005">
    <property type="entry name" value="ABC_tran"/>
    <property type="match status" value="1"/>
</dbReference>
<evidence type="ECO:0000313" key="9">
    <source>
        <dbReference type="EMBL" id="THV43099.1"/>
    </source>
</evidence>
<reference evidence="9 10" key="2">
    <citation type="submission" date="2019-05" db="EMBL/GenBank/DDBJ databases">
        <title>Glycomyces buryatensis sp. nov.</title>
        <authorList>
            <person name="Nikitina E."/>
        </authorList>
    </citation>
    <scope>NUCLEOTIDE SEQUENCE [LARGE SCALE GENOMIC DNA]</scope>
    <source>
        <strain evidence="9 10">18</strain>
    </source>
</reference>
<dbReference type="InterPro" id="IPR003593">
    <property type="entry name" value="AAA+_ATPase"/>
</dbReference>
<evidence type="ECO:0000256" key="2">
    <source>
        <dbReference type="ARBA" id="ARBA00022692"/>
    </source>
</evidence>
<evidence type="ECO:0000313" key="10">
    <source>
        <dbReference type="Proteomes" id="UP000308760"/>
    </source>
</evidence>
<dbReference type="RefSeq" id="WP_136532940.1">
    <property type="nucleotide sequence ID" value="NZ_STGY01000007.1"/>
</dbReference>
<dbReference type="InterPro" id="IPR027417">
    <property type="entry name" value="P-loop_NTPase"/>
</dbReference>
<dbReference type="Proteomes" id="UP000308760">
    <property type="component" value="Unassembled WGS sequence"/>
</dbReference>
<feature type="transmembrane region" description="Helical" evidence="7">
    <location>
        <begin position="165"/>
        <end position="185"/>
    </location>
</feature>
<dbReference type="GO" id="GO:0016887">
    <property type="term" value="F:ATP hydrolysis activity"/>
    <property type="evidence" value="ECO:0007669"/>
    <property type="project" value="InterPro"/>
</dbReference>
<dbReference type="InterPro" id="IPR039421">
    <property type="entry name" value="Type_1_exporter"/>
</dbReference>
<evidence type="ECO:0000256" key="1">
    <source>
        <dbReference type="ARBA" id="ARBA00004651"/>
    </source>
</evidence>
<evidence type="ECO:0000259" key="8">
    <source>
        <dbReference type="PROSITE" id="PS50893"/>
    </source>
</evidence>
<dbReference type="InterPro" id="IPR003439">
    <property type="entry name" value="ABC_transporter-like_ATP-bd"/>
</dbReference>
<feature type="transmembrane region" description="Helical" evidence="7">
    <location>
        <begin position="21"/>
        <end position="50"/>
    </location>
</feature>
<organism evidence="9 10">
    <name type="scientific">Glycomyces buryatensis</name>
    <dbReference type="NCBI Taxonomy" id="2570927"/>
    <lineage>
        <taxon>Bacteria</taxon>
        <taxon>Bacillati</taxon>
        <taxon>Actinomycetota</taxon>
        <taxon>Actinomycetes</taxon>
        <taxon>Glycomycetales</taxon>
        <taxon>Glycomycetaceae</taxon>
        <taxon>Glycomyces</taxon>
    </lineage>
</organism>
<keyword evidence="4 9" id="KW-0067">ATP-binding</keyword>
<dbReference type="PANTHER" id="PTHR24221:SF654">
    <property type="entry name" value="ATP-BINDING CASSETTE SUB-FAMILY B MEMBER 6"/>
    <property type="match status" value="1"/>
</dbReference>
<dbReference type="PANTHER" id="PTHR24221">
    <property type="entry name" value="ATP-BINDING CASSETTE SUB-FAMILY B"/>
    <property type="match status" value="1"/>
</dbReference>
<sequence>MRRFHSLVRDRLMFLRLLRHAGPTVVTGLVAVGLVSAVLPALAAAATGWLLSSLSGDFTAPLVAVGGLLLVGQGCQIASGLIGLAATSRVDIAHRAEVAKVATGTATVDVIERQDTQDLLGTARADLGEWVEKTPGQGAVAALRIILQYFGLTASAVVVAAWSPWLVPVLIVPALAVRAHAIRLWKRRFQNFVDGMEHHRRYRYWGELPMNRSEAKEMRIFGLTEWAIGNHQLELHRHLDDEWTHNRTMVLAQWMQTAASLIPLAGVFCAVGYATAVQGSPVGVASAALSAGWGIFTAIANHGETINIEGSRASLKALAELRERLEPEKQDRSLGTIDSDGPPLVRFVGVEFGYDERTPIMKGLDLEIRPGETLAVVGFNGAGKSTLIKLLAGVYRPTGGGITADGVGTAEIERWNAKLAIVFQDFVKYHLTVAENISLGFPGPADPELIGKAIEDAGFGDVVARLDAGADTPLDRSRDRGTDFSGGQWQQLALARALYAIGRGAKILVLDEPTAHLDVRTEKALFDRLEGLTDGMTTILVSHRLSTVRRADRIVLLADGKVAESGTHAELTALGGDYAHMYRLQAERYKSGYDDRLEAGELR</sequence>
<reference evidence="10" key="1">
    <citation type="submission" date="2019-04" db="EMBL/GenBank/DDBJ databases">
        <title>Nocardioides xinjiangensis sp. nov.</title>
        <authorList>
            <person name="Liu S."/>
        </authorList>
    </citation>
    <scope>NUCLEOTIDE SEQUENCE [LARGE SCALE GENOMIC DNA]</scope>
    <source>
        <strain evidence="10">18</strain>
    </source>
</reference>
<name>A0A4S8QNT2_9ACTN</name>
<gene>
    <name evidence="9" type="ORF">FAB82_02375</name>
</gene>
<comment type="caution">
    <text evidence="9">The sequence shown here is derived from an EMBL/GenBank/DDBJ whole genome shotgun (WGS) entry which is preliminary data.</text>
</comment>
<dbReference type="InterPro" id="IPR036640">
    <property type="entry name" value="ABC1_TM_sf"/>
</dbReference>
<keyword evidence="2 7" id="KW-0812">Transmembrane</keyword>
<keyword evidence="3" id="KW-0547">Nucleotide-binding</keyword>
<accession>A0A4S8QNT2</accession>